<proteinExistence type="predicted"/>
<feature type="region of interest" description="Disordered" evidence="1">
    <location>
        <begin position="34"/>
        <end position="58"/>
    </location>
</feature>
<name>A0A840TK08_9BACT</name>
<evidence type="ECO:0000313" key="2">
    <source>
        <dbReference type="EMBL" id="MBB5281882.1"/>
    </source>
</evidence>
<dbReference type="AlphaFoldDB" id="A0A840TK08"/>
<dbReference type="RefSeq" id="WP_184169197.1">
    <property type="nucleotide sequence ID" value="NZ_JACHGF010000001.1"/>
</dbReference>
<dbReference type="EMBL" id="JACHGF010000001">
    <property type="protein sequence ID" value="MBB5281882.1"/>
    <property type="molecule type" value="Genomic_DNA"/>
</dbReference>
<accession>A0A840TK08</accession>
<comment type="caution">
    <text evidence="2">The sequence shown here is derived from an EMBL/GenBank/DDBJ whole genome shotgun (WGS) entry which is preliminary data.</text>
</comment>
<keyword evidence="3" id="KW-1185">Reference proteome</keyword>
<dbReference type="Proteomes" id="UP000557307">
    <property type="component" value="Unassembled WGS sequence"/>
</dbReference>
<sequence>MTVQAKRTITQSLSWLLATLLLVVAVGGKSWSVLPEKSRSVPATEKSTATPEKQSEQANVSALSLDAVVTPASSFDFSQQYYVLPPPSWRAIEVLTTVPACFHEFFHFFSYFRKVFGHHIAINAP</sequence>
<gene>
    <name evidence="2" type="ORF">HNQ92_000003</name>
</gene>
<reference evidence="2 3" key="1">
    <citation type="submission" date="2020-08" db="EMBL/GenBank/DDBJ databases">
        <title>Genomic Encyclopedia of Type Strains, Phase IV (KMG-IV): sequencing the most valuable type-strain genomes for metagenomic binning, comparative biology and taxonomic classification.</title>
        <authorList>
            <person name="Goeker M."/>
        </authorList>
    </citation>
    <scope>NUCLEOTIDE SEQUENCE [LARGE SCALE GENOMIC DNA]</scope>
    <source>
        <strain evidence="2 3">DSM 105074</strain>
    </source>
</reference>
<organism evidence="2 3">
    <name type="scientific">Rhabdobacter roseus</name>
    <dbReference type="NCBI Taxonomy" id="1655419"/>
    <lineage>
        <taxon>Bacteria</taxon>
        <taxon>Pseudomonadati</taxon>
        <taxon>Bacteroidota</taxon>
        <taxon>Cytophagia</taxon>
        <taxon>Cytophagales</taxon>
        <taxon>Cytophagaceae</taxon>
        <taxon>Rhabdobacter</taxon>
    </lineage>
</organism>
<protein>
    <submittedName>
        <fullName evidence="2">Uncharacterized protein</fullName>
    </submittedName>
</protein>
<evidence type="ECO:0000256" key="1">
    <source>
        <dbReference type="SAM" id="MobiDB-lite"/>
    </source>
</evidence>
<evidence type="ECO:0000313" key="3">
    <source>
        <dbReference type="Proteomes" id="UP000557307"/>
    </source>
</evidence>
<feature type="compositionally biased region" description="Polar residues" evidence="1">
    <location>
        <begin position="45"/>
        <end position="58"/>
    </location>
</feature>